<keyword evidence="3" id="KW-0805">Transcription regulation</keyword>
<dbReference type="OrthoDB" id="9801602at2"/>
<dbReference type="PROSITE" id="PS50110">
    <property type="entry name" value="RESPONSE_REGULATORY"/>
    <property type="match status" value="1"/>
</dbReference>
<evidence type="ECO:0000313" key="9">
    <source>
        <dbReference type="Proteomes" id="UP000217076"/>
    </source>
</evidence>
<feature type="modified residue" description="4-aspartylphosphate" evidence="6">
    <location>
        <position position="53"/>
    </location>
</feature>
<dbReference type="RefSeq" id="WP_092616126.1">
    <property type="nucleotide sequence ID" value="NZ_FNCV01000002.1"/>
</dbReference>
<organism evidence="8 9">
    <name type="scientific">Roseospirillum parvum</name>
    <dbReference type="NCBI Taxonomy" id="83401"/>
    <lineage>
        <taxon>Bacteria</taxon>
        <taxon>Pseudomonadati</taxon>
        <taxon>Pseudomonadota</taxon>
        <taxon>Alphaproteobacteria</taxon>
        <taxon>Rhodospirillales</taxon>
        <taxon>Rhodospirillaceae</taxon>
        <taxon>Roseospirillum</taxon>
    </lineage>
</organism>
<dbReference type="GO" id="GO:0000156">
    <property type="term" value="F:phosphorelay response regulator activity"/>
    <property type="evidence" value="ECO:0007669"/>
    <property type="project" value="TreeGrafter"/>
</dbReference>
<name>A0A1G7WSU1_9PROT</name>
<keyword evidence="2" id="KW-0902">Two-component regulatory system</keyword>
<dbReference type="GO" id="GO:0032993">
    <property type="term" value="C:protein-DNA complex"/>
    <property type="evidence" value="ECO:0007669"/>
    <property type="project" value="TreeGrafter"/>
</dbReference>
<evidence type="ECO:0000256" key="6">
    <source>
        <dbReference type="PROSITE-ProRule" id="PRU00169"/>
    </source>
</evidence>
<dbReference type="GO" id="GO:0006355">
    <property type="term" value="P:regulation of DNA-templated transcription"/>
    <property type="evidence" value="ECO:0007669"/>
    <property type="project" value="TreeGrafter"/>
</dbReference>
<dbReference type="PANTHER" id="PTHR48111:SF1">
    <property type="entry name" value="TWO-COMPONENT RESPONSE REGULATOR ORR33"/>
    <property type="match status" value="1"/>
</dbReference>
<feature type="domain" description="Response regulatory" evidence="7">
    <location>
        <begin position="4"/>
        <end position="120"/>
    </location>
</feature>
<proteinExistence type="predicted"/>
<evidence type="ECO:0000256" key="3">
    <source>
        <dbReference type="ARBA" id="ARBA00023015"/>
    </source>
</evidence>
<dbReference type="PANTHER" id="PTHR48111">
    <property type="entry name" value="REGULATOR OF RPOS"/>
    <property type="match status" value="1"/>
</dbReference>
<keyword evidence="4" id="KW-0238">DNA-binding</keyword>
<evidence type="ECO:0000256" key="1">
    <source>
        <dbReference type="ARBA" id="ARBA00022553"/>
    </source>
</evidence>
<accession>A0A1G7WSU1</accession>
<gene>
    <name evidence="8" type="ORF">SAMN05421742_102309</name>
</gene>
<dbReference type="AlphaFoldDB" id="A0A1G7WSU1"/>
<dbReference type="GO" id="GO:0000976">
    <property type="term" value="F:transcription cis-regulatory region binding"/>
    <property type="evidence" value="ECO:0007669"/>
    <property type="project" value="TreeGrafter"/>
</dbReference>
<dbReference type="STRING" id="83401.SAMN05421742_102309"/>
<sequence length="132" mass="14432">MAHCVLVVEDEEPIVESLCFLMGQAGLAVKVARDGPTALEMIDSVSPDLMLLDVMIPGCDGFEVARAVRDNPRCRHMRILMLTARGREIDRRKGLELGIDGYMTKPFSTRDVVRRARALLGLDGDAPPEGGP</sequence>
<dbReference type="InterPro" id="IPR039420">
    <property type="entry name" value="WalR-like"/>
</dbReference>
<dbReference type="InterPro" id="IPR001789">
    <property type="entry name" value="Sig_transdc_resp-reg_receiver"/>
</dbReference>
<keyword evidence="5" id="KW-0804">Transcription</keyword>
<keyword evidence="1 6" id="KW-0597">Phosphoprotein</keyword>
<dbReference type="GO" id="GO:0005829">
    <property type="term" value="C:cytosol"/>
    <property type="evidence" value="ECO:0007669"/>
    <property type="project" value="TreeGrafter"/>
</dbReference>
<dbReference type="Pfam" id="PF00072">
    <property type="entry name" value="Response_reg"/>
    <property type="match status" value="1"/>
</dbReference>
<protein>
    <submittedName>
        <fullName evidence="8">Two-component system, OmpR family, alkaline phosphatase synthesis response regulator PhoP</fullName>
    </submittedName>
</protein>
<evidence type="ECO:0000259" key="7">
    <source>
        <dbReference type="PROSITE" id="PS50110"/>
    </source>
</evidence>
<dbReference type="Proteomes" id="UP000217076">
    <property type="component" value="Unassembled WGS sequence"/>
</dbReference>
<evidence type="ECO:0000256" key="2">
    <source>
        <dbReference type="ARBA" id="ARBA00023012"/>
    </source>
</evidence>
<evidence type="ECO:0000256" key="5">
    <source>
        <dbReference type="ARBA" id="ARBA00023163"/>
    </source>
</evidence>
<dbReference type="Gene3D" id="3.40.50.2300">
    <property type="match status" value="1"/>
</dbReference>
<keyword evidence="9" id="KW-1185">Reference proteome</keyword>
<dbReference type="SUPFAM" id="SSF52172">
    <property type="entry name" value="CheY-like"/>
    <property type="match status" value="1"/>
</dbReference>
<dbReference type="InterPro" id="IPR011006">
    <property type="entry name" value="CheY-like_superfamily"/>
</dbReference>
<dbReference type="SMART" id="SM00448">
    <property type="entry name" value="REC"/>
    <property type="match status" value="1"/>
</dbReference>
<evidence type="ECO:0000256" key="4">
    <source>
        <dbReference type="ARBA" id="ARBA00023125"/>
    </source>
</evidence>
<dbReference type="EMBL" id="FNCV01000002">
    <property type="protein sequence ID" value="SDG75013.1"/>
    <property type="molecule type" value="Genomic_DNA"/>
</dbReference>
<reference evidence="9" key="1">
    <citation type="submission" date="2016-10" db="EMBL/GenBank/DDBJ databases">
        <authorList>
            <person name="Varghese N."/>
            <person name="Submissions S."/>
        </authorList>
    </citation>
    <scope>NUCLEOTIDE SEQUENCE [LARGE SCALE GENOMIC DNA]</scope>
    <source>
        <strain evidence="9">930I</strain>
    </source>
</reference>
<evidence type="ECO:0000313" key="8">
    <source>
        <dbReference type="EMBL" id="SDG75013.1"/>
    </source>
</evidence>